<dbReference type="GO" id="GO:0005536">
    <property type="term" value="F:D-glucose binding"/>
    <property type="evidence" value="ECO:0007669"/>
    <property type="project" value="InterPro"/>
</dbReference>
<dbReference type="GO" id="GO:0006096">
    <property type="term" value="P:glycolytic process"/>
    <property type="evidence" value="ECO:0007669"/>
    <property type="project" value="UniProtKB-UniRule"/>
</dbReference>
<dbReference type="PANTHER" id="PTHR47363">
    <property type="entry name" value="GLUCOKINASE"/>
    <property type="match status" value="1"/>
</dbReference>
<keyword evidence="1 3" id="KW-0808">Transferase</keyword>
<proteinExistence type="inferred from homology"/>
<dbReference type="InterPro" id="IPR043129">
    <property type="entry name" value="ATPase_NBD"/>
</dbReference>
<reference evidence="5" key="1">
    <citation type="submission" date="2020-07" db="EMBL/GenBank/DDBJ databases">
        <title>Huge and variable diversity of episymbiotic CPR bacteria and DPANN archaea in groundwater ecosystems.</title>
        <authorList>
            <person name="He C.Y."/>
            <person name="Keren R."/>
            <person name="Whittaker M."/>
            <person name="Farag I.F."/>
            <person name="Doudna J."/>
            <person name="Cate J.H.D."/>
            <person name="Banfield J.F."/>
        </authorList>
    </citation>
    <scope>NUCLEOTIDE SEQUENCE</scope>
    <source>
        <strain evidence="5">NC_groundwater_717_Ag_S-0.2um_59_8</strain>
    </source>
</reference>
<dbReference type="GO" id="GO:0005737">
    <property type="term" value="C:cytoplasm"/>
    <property type="evidence" value="ECO:0007669"/>
    <property type="project" value="UniProtKB-SubCell"/>
</dbReference>
<accession>A0A932M0D1</accession>
<comment type="caution">
    <text evidence="5">The sequence shown here is derived from an EMBL/GenBank/DDBJ whole genome shotgun (WGS) entry which is preliminary data.</text>
</comment>
<dbReference type="AlphaFoldDB" id="A0A932M0D1"/>
<name>A0A932M0D1_UNCTE</name>
<dbReference type="HAMAP" id="MF_00524">
    <property type="entry name" value="Glucokinase"/>
    <property type="match status" value="1"/>
</dbReference>
<keyword evidence="2 3" id="KW-0418">Kinase</keyword>
<gene>
    <name evidence="3" type="primary">glk</name>
    <name evidence="5" type="ORF">HYY65_05285</name>
</gene>
<feature type="binding site" evidence="3">
    <location>
        <begin position="5"/>
        <end position="10"/>
    </location>
    <ligand>
        <name>ATP</name>
        <dbReference type="ChEBI" id="CHEBI:30616"/>
    </ligand>
</feature>
<dbReference type="PANTHER" id="PTHR47363:SF1">
    <property type="entry name" value="GLUCOKINASE"/>
    <property type="match status" value="1"/>
</dbReference>
<dbReference type="Pfam" id="PF02685">
    <property type="entry name" value="Glucokinase"/>
    <property type="match status" value="1"/>
</dbReference>
<evidence type="ECO:0000256" key="4">
    <source>
        <dbReference type="RuleBase" id="RU004046"/>
    </source>
</evidence>
<evidence type="ECO:0000256" key="2">
    <source>
        <dbReference type="ARBA" id="ARBA00022777"/>
    </source>
</evidence>
<dbReference type="Proteomes" id="UP000741360">
    <property type="component" value="Unassembled WGS sequence"/>
</dbReference>
<sequence length="329" mass="35318">MILAGDIGGTNTRLAFVTVAGNRLELAAEAVYPSREYANMEAVLDRFISSHLFSVQQACFGAAGPVKHGRCEATNLPWVVDSRQLAEQLRIEKVGLINDLEANAYGIAALEERDFAVLNEGAADAGGNQAVISAGTGLGEAGLYWDGRRHRVFASEGGHADFAPRNPLEMELLRYLLTKFKRVSCERVLSGPGLLNIYQFFRDSGGAEEPAWLSDKMRRHDPAAVITQEALEATSPLCVQALELFVSLYGAEAGNLALKVMATGGLFVGGGIGPKIIQKLTDSTFLESFTAKGRMKPLLEAIPVRVILNDKTALLGAARCAVLSVTRDP</sequence>
<keyword evidence="3" id="KW-0547">Nucleotide-binding</keyword>
<evidence type="ECO:0000313" key="6">
    <source>
        <dbReference type="Proteomes" id="UP000741360"/>
    </source>
</evidence>
<dbReference type="GO" id="GO:0005524">
    <property type="term" value="F:ATP binding"/>
    <property type="evidence" value="ECO:0007669"/>
    <property type="project" value="UniProtKB-UniRule"/>
</dbReference>
<evidence type="ECO:0000256" key="1">
    <source>
        <dbReference type="ARBA" id="ARBA00022679"/>
    </source>
</evidence>
<comment type="subcellular location">
    <subcellularLocation>
        <location evidence="3">Cytoplasm</location>
    </subcellularLocation>
</comment>
<dbReference type="Gene3D" id="3.40.367.20">
    <property type="match status" value="1"/>
</dbReference>
<dbReference type="EMBL" id="JACPSX010000094">
    <property type="protein sequence ID" value="MBI3014470.1"/>
    <property type="molecule type" value="Genomic_DNA"/>
</dbReference>
<dbReference type="InterPro" id="IPR003836">
    <property type="entry name" value="Glucokinase"/>
</dbReference>
<keyword evidence="3" id="KW-0324">Glycolysis</keyword>
<evidence type="ECO:0000256" key="3">
    <source>
        <dbReference type="HAMAP-Rule" id="MF_00524"/>
    </source>
</evidence>
<dbReference type="NCBIfam" id="TIGR00749">
    <property type="entry name" value="glk"/>
    <property type="match status" value="1"/>
</dbReference>
<comment type="similarity">
    <text evidence="3 4">Belongs to the bacterial glucokinase family.</text>
</comment>
<protein>
    <recommendedName>
        <fullName evidence="3">Glucokinase</fullName>
        <ecNumber evidence="3">2.7.1.2</ecNumber>
    </recommendedName>
    <alternativeName>
        <fullName evidence="3">Glucose kinase</fullName>
    </alternativeName>
</protein>
<organism evidence="5 6">
    <name type="scientific">Tectimicrobiota bacterium</name>
    <dbReference type="NCBI Taxonomy" id="2528274"/>
    <lineage>
        <taxon>Bacteria</taxon>
        <taxon>Pseudomonadati</taxon>
        <taxon>Nitrospinota/Tectimicrobiota group</taxon>
        <taxon>Candidatus Tectimicrobiota</taxon>
    </lineage>
</organism>
<dbReference type="NCBIfam" id="NF001415">
    <property type="entry name" value="PRK00292.1-2"/>
    <property type="match status" value="1"/>
</dbReference>
<dbReference type="GO" id="GO:0004340">
    <property type="term" value="F:glucokinase activity"/>
    <property type="evidence" value="ECO:0007669"/>
    <property type="project" value="UniProtKB-UniRule"/>
</dbReference>
<evidence type="ECO:0000313" key="5">
    <source>
        <dbReference type="EMBL" id="MBI3014470.1"/>
    </source>
</evidence>
<keyword evidence="3" id="KW-0963">Cytoplasm</keyword>
<dbReference type="EC" id="2.7.1.2" evidence="3"/>
<keyword evidence="3" id="KW-0067">ATP-binding</keyword>
<comment type="catalytic activity">
    <reaction evidence="3">
        <text>D-glucose + ATP = D-glucose 6-phosphate + ADP + H(+)</text>
        <dbReference type="Rhea" id="RHEA:17825"/>
        <dbReference type="ChEBI" id="CHEBI:4167"/>
        <dbReference type="ChEBI" id="CHEBI:15378"/>
        <dbReference type="ChEBI" id="CHEBI:30616"/>
        <dbReference type="ChEBI" id="CHEBI:61548"/>
        <dbReference type="ChEBI" id="CHEBI:456216"/>
        <dbReference type="EC" id="2.7.1.2"/>
    </reaction>
</comment>
<dbReference type="Gene3D" id="3.30.420.40">
    <property type="match status" value="1"/>
</dbReference>
<dbReference type="CDD" id="cd24008">
    <property type="entry name" value="ASKHA_NBD_GLK"/>
    <property type="match status" value="1"/>
</dbReference>
<dbReference type="SUPFAM" id="SSF53067">
    <property type="entry name" value="Actin-like ATPase domain"/>
    <property type="match status" value="1"/>
</dbReference>